<evidence type="ECO:0000313" key="1">
    <source>
        <dbReference type="EMBL" id="GIQ82577.1"/>
    </source>
</evidence>
<sequence length="129" mass="14144">MTDHQMSYMFNAYDPISSLHPVCMQPALVAPEAPTRDIAGQLIATHMHIANQRYITSLQALKAAIDLWKEHCGGSLPPVTEVYYNLCRGDILLASKSTELAEAAYQLAIDAADSLPLSCPDRCRPNLAM</sequence>
<proteinExistence type="predicted"/>
<evidence type="ECO:0000313" key="2">
    <source>
        <dbReference type="Proteomes" id="UP000265618"/>
    </source>
</evidence>
<feature type="non-terminal residue" evidence="1">
    <location>
        <position position="1"/>
    </location>
</feature>
<accession>A0A9K3CTD1</accession>
<comment type="caution">
    <text evidence="1">The sequence shown here is derived from an EMBL/GenBank/DDBJ whole genome shotgun (WGS) entry which is preliminary data.</text>
</comment>
<dbReference type="Proteomes" id="UP000265618">
    <property type="component" value="Unassembled WGS sequence"/>
</dbReference>
<name>A0A9K3CTD1_9EUKA</name>
<gene>
    <name evidence="1" type="ORF">KIPB_003739</name>
</gene>
<dbReference type="AlphaFoldDB" id="A0A9K3CTD1"/>
<organism evidence="1 2">
    <name type="scientific">Kipferlia bialata</name>
    <dbReference type="NCBI Taxonomy" id="797122"/>
    <lineage>
        <taxon>Eukaryota</taxon>
        <taxon>Metamonada</taxon>
        <taxon>Carpediemonas-like organisms</taxon>
        <taxon>Kipferlia</taxon>
    </lineage>
</organism>
<keyword evidence="2" id="KW-1185">Reference proteome</keyword>
<reference evidence="1 2" key="1">
    <citation type="journal article" date="2018" name="PLoS ONE">
        <title>The draft genome of Kipferlia bialata reveals reductive genome evolution in fornicate parasites.</title>
        <authorList>
            <person name="Tanifuji G."/>
            <person name="Takabayashi S."/>
            <person name="Kume K."/>
            <person name="Takagi M."/>
            <person name="Nakayama T."/>
            <person name="Kamikawa R."/>
            <person name="Inagaki Y."/>
            <person name="Hashimoto T."/>
        </authorList>
    </citation>
    <scope>NUCLEOTIDE SEQUENCE [LARGE SCALE GENOMIC DNA]</scope>
    <source>
        <strain evidence="1">NY0173</strain>
    </source>
</reference>
<protein>
    <submittedName>
        <fullName evidence="1">Uncharacterized protein</fullName>
    </submittedName>
</protein>
<dbReference type="EMBL" id="BDIP01000743">
    <property type="protein sequence ID" value="GIQ82577.1"/>
    <property type="molecule type" value="Genomic_DNA"/>
</dbReference>